<dbReference type="SUPFAM" id="SSF47384">
    <property type="entry name" value="Homodimeric domain of signal transducing histidine kinase"/>
    <property type="match status" value="1"/>
</dbReference>
<dbReference type="PROSITE" id="PS50109">
    <property type="entry name" value="HIS_KIN"/>
    <property type="match status" value="1"/>
</dbReference>
<dbReference type="PANTHER" id="PTHR43304:SF1">
    <property type="entry name" value="PAC DOMAIN-CONTAINING PROTEIN"/>
    <property type="match status" value="1"/>
</dbReference>
<dbReference type="Gene3D" id="2.10.70.100">
    <property type="match status" value="1"/>
</dbReference>
<evidence type="ECO:0000256" key="2">
    <source>
        <dbReference type="ARBA" id="ARBA00012438"/>
    </source>
</evidence>
<dbReference type="EMBL" id="CAADRM010000084">
    <property type="protein sequence ID" value="VFU13824.1"/>
    <property type="molecule type" value="Genomic_DNA"/>
</dbReference>
<dbReference type="InterPro" id="IPR013656">
    <property type="entry name" value="PAS_4"/>
</dbReference>
<dbReference type="InterPro" id="IPR036890">
    <property type="entry name" value="HATPase_C_sf"/>
</dbReference>
<evidence type="ECO:0000259" key="8">
    <source>
        <dbReference type="PROSITE" id="PS50112"/>
    </source>
</evidence>
<dbReference type="SMART" id="SM00091">
    <property type="entry name" value="PAS"/>
    <property type="match status" value="6"/>
</dbReference>
<gene>
    <name evidence="10" type="primary">virA</name>
    <name evidence="10" type="ORF">SCFA_220066</name>
</gene>
<dbReference type="InterPro" id="IPR000700">
    <property type="entry name" value="PAS-assoc_C"/>
</dbReference>
<dbReference type="EC" id="2.7.13.3" evidence="2"/>
<dbReference type="InterPro" id="IPR003594">
    <property type="entry name" value="HATPase_dom"/>
</dbReference>
<dbReference type="CDD" id="cd00082">
    <property type="entry name" value="HisKA"/>
    <property type="match status" value="1"/>
</dbReference>
<dbReference type="Pfam" id="PF13426">
    <property type="entry name" value="PAS_9"/>
    <property type="match status" value="2"/>
</dbReference>
<dbReference type="SUPFAM" id="SSF55874">
    <property type="entry name" value="ATPase domain of HSP90 chaperone/DNA topoisomerase II/histidine kinase"/>
    <property type="match status" value="1"/>
</dbReference>
<dbReference type="InterPro" id="IPR013655">
    <property type="entry name" value="PAS_fold_3"/>
</dbReference>
<accession>A0A485LYC6</accession>
<evidence type="ECO:0000256" key="5">
    <source>
        <dbReference type="ARBA" id="ARBA00022777"/>
    </source>
</evidence>
<dbReference type="SMART" id="SM00388">
    <property type="entry name" value="HisKA"/>
    <property type="match status" value="1"/>
</dbReference>
<dbReference type="InterPro" id="IPR004358">
    <property type="entry name" value="Sig_transdc_His_kin-like_C"/>
</dbReference>
<dbReference type="InterPro" id="IPR001610">
    <property type="entry name" value="PAC"/>
</dbReference>
<evidence type="ECO:0000259" key="7">
    <source>
        <dbReference type="PROSITE" id="PS50109"/>
    </source>
</evidence>
<dbReference type="InterPro" id="IPR052162">
    <property type="entry name" value="Sensor_kinase/Photoreceptor"/>
</dbReference>
<feature type="domain" description="PAC" evidence="9">
    <location>
        <begin position="484"/>
        <end position="536"/>
    </location>
</feature>
<dbReference type="CDD" id="cd00130">
    <property type="entry name" value="PAS"/>
    <property type="match status" value="5"/>
</dbReference>
<dbReference type="SMART" id="SM00086">
    <property type="entry name" value="PAC"/>
    <property type="match status" value="4"/>
</dbReference>
<dbReference type="AlphaFoldDB" id="A0A485LYC6"/>
<proteinExistence type="predicted"/>
<feature type="domain" description="PAC" evidence="9">
    <location>
        <begin position="750"/>
        <end position="802"/>
    </location>
</feature>
<keyword evidence="5" id="KW-0418">Kinase</keyword>
<feature type="domain" description="PAS" evidence="8">
    <location>
        <begin position="151"/>
        <end position="225"/>
    </location>
</feature>
<dbReference type="PRINTS" id="PR00344">
    <property type="entry name" value="BCTRLSENSOR"/>
</dbReference>
<evidence type="ECO:0000313" key="10">
    <source>
        <dbReference type="EMBL" id="VFU13824.1"/>
    </source>
</evidence>
<feature type="domain" description="PAS" evidence="8">
    <location>
        <begin position="677"/>
        <end position="722"/>
    </location>
</feature>
<dbReference type="SUPFAM" id="SSF55785">
    <property type="entry name" value="PYP-like sensor domain (PAS domain)"/>
    <property type="match status" value="6"/>
</dbReference>
<reference evidence="10" key="1">
    <citation type="submission" date="2019-03" db="EMBL/GenBank/DDBJ databases">
        <authorList>
            <person name="Hao L."/>
        </authorList>
    </citation>
    <scope>NUCLEOTIDE SEQUENCE</scope>
</reference>
<keyword evidence="3" id="KW-0597">Phosphoprotein</keyword>
<dbReference type="InterPro" id="IPR035965">
    <property type="entry name" value="PAS-like_dom_sf"/>
</dbReference>
<comment type="catalytic activity">
    <reaction evidence="1">
        <text>ATP + protein L-histidine = ADP + protein N-phospho-L-histidine.</text>
        <dbReference type="EC" id="2.7.13.3"/>
    </reaction>
</comment>
<dbReference type="Gene3D" id="1.10.287.130">
    <property type="match status" value="1"/>
</dbReference>
<dbReference type="PANTHER" id="PTHR43304">
    <property type="entry name" value="PHYTOCHROME-LIKE PROTEIN CPH1"/>
    <property type="match status" value="1"/>
</dbReference>
<evidence type="ECO:0000259" key="9">
    <source>
        <dbReference type="PROSITE" id="PS50113"/>
    </source>
</evidence>
<evidence type="ECO:0000256" key="1">
    <source>
        <dbReference type="ARBA" id="ARBA00000085"/>
    </source>
</evidence>
<feature type="domain" description="Histidine kinase" evidence="7">
    <location>
        <begin position="815"/>
        <end position="1040"/>
    </location>
</feature>
<dbReference type="Pfam" id="PF02518">
    <property type="entry name" value="HATPase_c"/>
    <property type="match status" value="1"/>
</dbReference>
<keyword evidence="6" id="KW-0175">Coiled coil</keyword>
<dbReference type="Pfam" id="PF08447">
    <property type="entry name" value="PAS_3"/>
    <property type="match status" value="2"/>
</dbReference>
<evidence type="ECO:0000256" key="6">
    <source>
        <dbReference type="SAM" id="Coils"/>
    </source>
</evidence>
<dbReference type="InterPro" id="IPR000014">
    <property type="entry name" value="PAS"/>
</dbReference>
<protein>
    <recommendedName>
        <fullName evidence="2">histidine kinase</fullName>
        <ecNumber evidence="2">2.7.13.3</ecNumber>
    </recommendedName>
</protein>
<organism evidence="10">
    <name type="scientific">anaerobic digester metagenome</name>
    <dbReference type="NCBI Taxonomy" id="1263854"/>
    <lineage>
        <taxon>unclassified sequences</taxon>
        <taxon>metagenomes</taxon>
        <taxon>ecological metagenomes</taxon>
    </lineage>
</organism>
<evidence type="ECO:0000256" key="3">
    <source>
        <dbReference type="ARBA" id="ARBA00022553"/>
    </source>
</evidence>
<dbReference type="Gene3D" id="3.30.450.20">
    <property type="entry name" value="PAS domain"/>
    <property type="match status" value="5"/>
</dbReference>
<name>A0A485LYC6_9ZZZZ</name>
<feature type="domain" description="PAS" evidence="8">
    <location>
        <begin position="278"/>
        <end position="353"/>
    </location>
</feature>
<feature type="coiled-coil region" evidence="6">
    <location>
        <begin position="527"/>
        <end position="569"/>
    </location>
</feature>
<sequence length="1055" mass="119147">MHRIKRHVSHAKQRKVFFHPHGMRPDSLNAGIIHLDENLQIIQANHAAATILKTGLKSFQGIGLKDLLPAEILDRISCVCLQAQRDHAMISLKTCGPGRQLIRYHGLSTGTGFVLILEDITGKIRERAAGMTTPPKEIFASIRAGAPLPKVTADTRAIFDAANDVIFIHDPATGRILDVNKKITDMYGYTPEEARRLTVEDLSSGIPPYTEEGAQELIRKTLVDGELMFEWQARDKEGRIFWEEVNLKKALIAGEIRIVAVVRDITERKQAQEKLRESQVFLSTLLNNLPGMAYRCKNDEHWTMEFVSKGCQELTGYRPEDLVENRVLPYASLIHPDDRAYVWEEIQKAHQNRCPFTITYRIKAADSRLKWVWEQGQGIFSSLGEVTAVEGFITDITEHKEIEERLRKSEQRLVMAQRSGRVGIFDWDILSDRHFWSDEMREIYHLPHDFDGTFESWKRLIHPDDLRAMFRKFKEAVSMHLREVESDYRVILQNGEVRWYTDRGVIHYDESGRPVRVIGATVDITERKKTQDALQDLKDKLDQKVKTRTKALNQVVEKLKEQKEILQTVIDHIPAMLIFTDHQGKVRLINREMERVSGWSLEEARNMDFITAAFPDERMRSVVLDAVRKGRSDWLELEAVTRSGETHPCLWTHVRLSDGSVIGIGIDISARRKMEQDLKRLAFAIEQAGEGIVLLNPDWVIEYVNPAFERISGYSRGELIGRRVDCVRENFLNAQSCEEFNRTLAQGRTWNSHQRRQNKSGTMVEVNLTVSPVHDEKGQTVNYVSVVRDVTREIAISQRMSQNQKLEAIGTLAGGIAHDLKNIFTPIVLNAEIALMDLEADHPAFPLIREIQEAAKMGSDLTRQIVTFSRRSLKEKTPLQITPLIEEALSFLRSALPTTIAIHPRLSAGNACVLADPTQIKQVMLNLGNNAGYAMRKHGGELVVELSRETLSAQQASGISPGLAPGPYVRITVRDTGEGMDEAIMQRIFDPFFTTKDKAEGTGMGLSVVHGIVRDHRGGITVQSEPGRGAAFTVYLPEVKGPAAGKNKPASCPAQ</sequence>
<dbReference type="PROSITE" id="PS50113">
    <property type="entry name" value="PAC"/>
    <property type="match status" value="4"/>
</dbReference>
<feature type="domain" description="PAC" evidence="9">
    <location>
        <begin position="356"/>
        <end position="408"/>
    </location>
</feature>
<dbReference type="InterPro" id="IPR036097">
    <property type="entry name" value="HisK_dim/P_sf"/>
</dbReference>
<dbReference type="PROSITE" id="PS50112">
    <property type="entry name" value="PAS"/>
    <property type="match status" value="4"/>
</dbReference>
<dbReference type="GO" id="GO:0000155">
    <property type="term" value="F:phosphorelay sensor kinase activity"/>
    <property type="evidence" value="ECO:0007669"/>
    <property type="project" value="InterPro"/>
</dbReference>
<evidence type="ECO:0000256" key="4">
    <source>
        <dbReference type="ARBA" id="ARBA00022679"/>
    </source>
</evidence>
<feature type="domain" description="PAC" evidence="9">
    <location>
        <begin position="227"/>
        <end position="277"/>
    </location>
</feature>
<dbReference type="SMART" id="SM00387">
    <property type="entry name" value="HATPase_c"/>
    <property type="match status" value="1"/>
</dbReference>
<dbReference type="InterPro" id="IPR005467">
    <property type="entry name" value="His_kinase_dom"/>
</dbReference>
<dbReference type="NCBIfam" id="TIGR00229">
    <property type="entry name" value="sensory_box"/>
    <property type="match status" value="5"/>
</dbReference>
<dbReference type="InterPro" id="IPR003661">
    <property type="entry name" value="HisK_dim/P_dom"/>
</dbReference>
<dbReference type="Gene3D" id="3.30.565.10">
    <property type="entry name" value="Histidine kinase-like ATPase, C-terminal domain"/>
    <property type="match status" value="1"/>
</dbReference>
<feature type="domain" description="PAS" evidence="8">
    <location>
        <begin position="562"/>
        <end position="603"/>
    </location>
</feature>
<keyword evidence="4 10" id="KW-0808">Transferase</keyword>
<dbReference type="Pfam" id="PF08448">
    <property type="entry name" value="PAS_4"/>
    <property type="match status" value="1"/>
</dbReference>